<dbReference type="AlphaFoldDB" id="X1FLR1"/>
<accession>X1FLR1</accession>
<reference evidence="1" key="1">
    <citation type="journal article" date="2014" name="Front. Microbiol.">
        <title>High frequency of phylogenetically diverse reductive dehalogenase-homologous genes in deep subseafloor sedimentary metagenomes.</title>
        <authorList>
            <person name="Kawai M."/>
            <person name="Futagami T."/>
            <person name="Toyoda A."/>
            <person name="Takaki Y."/>
            <person name="Nishi S."/>
            <person name="Hori S."/>
            <person name="Arai W."/>
            <person name="Tsubouchi T."/>
            <person name="Morono Y."/>
            <person name="Uchiyama I."/>
            <person name="Ito T."/>
            <person name="Fujiyama A."/>
            <person name="Inagaki F."/>
            <person name="Takami H."/>
        </authorList>
    </citation>
    <scope>NUCLEOTIDE SEQUENCE</scope>
    <source>
        <strain evidence="1">Expedition CK06-06</strain>
    </source>
</reference>
<sequence length="34" mass="3482">NSTTLSKLAKFVSRSISAQSQALGTGGPSQALQF</sequence>
<gene>
    <name evidence="1" type="ORF">S01H4_64981</name>
</gene>
<evidence type="ECO:0000313" key="1">
    <source>
        <dbReference type="EMBL" id="GAH21713.1"/>
    </source>
</evidence>
<proteinExistence type="predicted"/>
<comment type="caution">
    <text evidence="1">The sequence shown here is derived from an EMBL/GenBank/DDBJ whole genome shotgun (WGS) entry which is preliminary data.</text>
</comment>
<dbReference type="EMBL" id="BART01039590">
    <property type="protein sequence ID" value="GAH21713.1"/>
    <property type="molecule type" value="Genomic_DNA"/>
</dbReference>
<feature type="non-terminal residue" evidence="1">
    <location>
        <position position="1"/>
    </location>
</feature>
<name>X1FLR1_9ZZZZ</name>
<protein>
    <submittedName>
        <fullName evidence="1">Uncharacterized protein</fullName>
    </submittedName>
</protein>
<organism evidence="1">
    <name type="scientific">marine sediment metagenome</name>
    <dbReference type="NCBI Taxonomy" id="412755"/>
    <lineage>
        <taxon>unclassified sequences</taxon>
        <taxon>metagenomes</taxon>
        <taxon>ecological metagenomes</taxon>
    </lineage>
</organism>